<comment type="caution">
    <text evidence="1">The sequence shown here is derived from an EMBL/GenBank/DDBJ whole genome shotgun (WGS) entry which is preliminary data.</text>
</comment>
<dbReference type="EMBL" id="JACCJZ010000004">
    <property type="protein sequence ID" value="NYZ61532.1"/>
    <property type="molecule type" value="Genomic_DNA"/>
</dbReference>
<accession>A0A7Z0QPM9</accession>
<dbReference type="Proteomes" id="UP000589896">
    <property type="component" value="Unassembled WGS sequence"/>
</dbReference>
<evidence type="ECO:0000313" key="1">
    <source>
        <dbReference type="EMBL" id="NYZ61532.1"/>
    </source>
</evidence>
<proteinExistence type="predicted"/>
<dbReference type="RefSeq" id="WP_180543285.1">
    <property type="nucleotide sequence ID" value="NZ_JACCJZ010000004.1"/>
</dbReference>
<evidence type="ECO:0000313" key="2">
    <source>
        <dbReference type="Proteomes" id="UP000589896"/>
    </source>
</evidence>
<sequence length="113" mass="12131">MSTRYLIRIPNTDKARASGTHALRSQGPDGIASEIGDALRGESLFVRWRDAQPEPDDVDPALGVVDPAAQVTGTARDLGIDLVVDTTISSTVLKHRLQLLAGSAWELRDVRAA</sequence>
<protein>
    <submittedName>
        <fullName evidence="1">Uncharacterized protein</fullName>
    </submittedName>
</protein>
<keyword evidence="2" id="KW-1185">Reference proteome</keyword>
<organism evidence="1 2">
    <name type="scientific">Luteimonas deserti</name>
    <dbReference type="NCBI Taxonomy" id="2752306"/>
    <lineage>
        <taxon>Bacteria</taxon>
        <taxon>Pseudomonadati</taxon>
        <taxon>Pseudomonadota</taxon>
        <taxon>Gammaproteobacteria</taxon>
        <taxon>Lysobacterales</taxon>
        <taxon>Lysobacteraceae</taxon>
        <taxon>Luteimonas</taxon>
    </lineage>
</organism>
<gene>
    <name evidence="1" type="ORF">H0E82_01960</name>
</gene>
<name>A0A7Z0QPM9_9GAMM</name>
<reference evidence="1 2" key="1">
    <citation type="submission" date="2020-07" db="EMBL/GenBank/DDBJ databases">
        <title>isolation of Luteimonas sp. SJ-16.</title>
        <authorList>
            <person name="Huang X.-X."/>
            <person name="Xu L."/>
            <person name="Sun J.-Q."/>
        </authorList>
    </citation>
    <scope>NUCLEOTIDE SEQUENCE [LARGE SCALE GENOMIC DNA]</scope>
    <source>
        <strain evidence="1 2">SJ-16</strain>
    </source>
</reference>
<dbReference type="AlphaFoldDB" id="A0A7Z0QPM9"/>